<organism evidence="1 2">
    <name type="scientific">Paenibacillus pini JCM 16418</name>
    <dbReference type="NCBI Taxonomy" id="1236976"/>
    <lineage>
        <taxon>Bacteria</taxon>
        <taxon>Bacillati</taxon>
        <taxon>Bacillota</taxon>
        <taxon>Bacilli</taxon>
        <taxon>Bacillales</taxon>
        <taxon>Paenibacillaceae</taxon>
        <taxon>Paenibacillus</taxon>
    </lineage>
</organism>
<dbReference type="STRING" id="1236976.JCM16418_781"/>
<evidence type="ECO:0000313" key="2">
    <source>
        <dbReference type="Proteomes" id="UP000019364"/>
    </source>
</evidence>
<accession>W7YWP8</accession>
<sequence length="131" mass="15060">MGQLKPISKADKRMSDFSITIDKSDRICLNANLRKELGLIDKVSMYLFYDEDGRRIGISKQCEDESILPFTFDSRGYTSARGFLSWCEYDTTDGAIRLIFDGMESDTYVFRETGRLHNAFKQAKNGDLERC</sequence>
<evidence type="ECO:0000313" key="1">
    <source>
        <dbReference type="EMBL" id="GAF06799.1"/>
    </source>
</evidence>
<dbReference type="EMBL" id="BAVZ01000002">
    <property type="protein sequence ID" value="GAF06799.1"/>
    <property type="molecule type" value="Genomic_DNA"/>
</dbReference>
<dbReference type="AlphaFoldDB" id="W7YWP8"/>
<keyword evidence="2" id="KW-1185">Reference proteome</keyword>
<gene>
    <name evidence="1" type="ORF">JCM16418_781</name>
</gene>
<reference evidence="1 2" key="1">
    <citation type="journal article" date="2014" name="Genome Announc.">
        <title>Draft Genome Sequence of Paenibacillus pini JCM 16418T, Isolated from the Rhizosphere of Pine Tree.</title>
        <authorList>
            <person name="Yuki M."/>
            <person name="Oshima K."/>
            <person name="Suda W."/>
            <person name="Oshida Y."/>
            <person name="Kitamura K."/>
            <person name="Iida Y."/>
            <person name="Hattori M."/>
            <person name="Ohkuma M."/>
        </authorList>
    </citation>
    <scope>NUCLEOTIDE SEQUENCE [LARGE SCALE GENOMIC DNA]</scope>
    <source>
        <strain evidence="1 2">JCM 16418</strain>
    </source>
</reference>
<dbReference type="OrthoDB" id="2630741at2"/>
<dbReference type="eggNOG" id="ENOG503427Z">
    <property type="taxonomic scope" value="Bacteria"/>
</dbReference>
<protein>
    <submittedName>
        <fullName evidence="1">Uncharacterized protein</fullName>
    </submittedName>
</protein>
<name>W7YWP8_9BACL</name>
<comment type="caution">
    <text evidence="1">The sequence shown here is derived from an EMBL/GenBank/DDBJ whole genome shotgun (WGS) entry which is preliminary data.</text>
</comment>
<proteinExistence type="predicted"/>
<dbReference type="Proteomes" id="UP000019364">
    <property type="component" value="Unassembled WGS sequence"/>
</dbReference>
<dbReference type="RefSeq" id="WP_036646296.1">
    <property type="nucleotide sequence ID" value="NZ_BAVZ01000002.1"/>
</dbReference>